<dbReference type="Gene3D" id="1.20.1050.10">
    <property type="match status" value="1"/>
</dbReference>
<proteinExistence type="predicted"/>
<dbReference type="Proteomes" id="UP000823775">
    <property type="component" value="Unassembled WGS sequence"/>
</dbReference>
<organism evidence="2 3">
    <name type="scientific">Datura stramonium</name>
    <name type="common">Jimsonweed</name>
    <name type="synonym">Common thornapple</name>
    <dbReference type="NCBI Taxonomy" id="4076"/>
    <lineage>
        <taxon>Eukaryota</taxon>
        <taxon>Viridiplantae</taxon>
        <taxon>Streptophyta</taxon>
        <taxon>Embryophyta</taxon>
        <taxon>Tracheophyta</taxon>
        <taxon>Spermatophyta</taxon>
        <taxon>Magnoliopsida</taxon>
        <taxon>eudicotyledons</taxon>
        <taxon>Gunneridae</taxon>
        <taxon>Pentapetalae</taxon>
        <taxon>asterids</taxon>
        <taxon>lamiids</taxon>
        <taxon>Solanales</taxon>
        <taxon>Solanaceae</taxon>
        <taxon>Solanoideae</taxon>
        <taxon>Datureae</taxon>
        <taxon>Datura</taxon>
    </lineage>
</organism>
<name>A0ABS8V1E5_DATST</name>
<dbReference type="CDD" id="cd03185">
    <property type="entry name" value="GST_C_Tau"/>
    <property type="match status" value="1"/>
</dbReference>
<dbReference type="InterPro" id="IPR036282">
    <property type="entry name" value="Glutathione-S-Trfase_C_sf"/>
</dbReference>
<keyword evidence="3" id="KW-1185">Reference proteome</keyword>
<accession>A0ABS8V1E5</accession>
<comment type="caution">
    <text evidence="2">The sequence shown here is derived from an EMBL/GenBank/DDBJ whole genome shotgun (WGS) entry which is preliminary data.</text>
</comment>
<dbReference type="SUPFAM" id="SSF47616">
    <property type="entry name" value="GST C-terminal domain-like"/>
    <property type="match status" value="1"/>
</dbReference>
<dbReference type="InterPro" id="IPR010987">
    <property type="entry name" value="Glutathione-S-Trfase_C-like"/>
</dbReference>
<gene>
    <name evidence="2" type="ORF">HAX54_026706</name>
</gene>
<dbReference type="Pfam" id="PF00043">
    <property type="entry name" value="GST_C"/>
    <property type="match status" value="1"/>
</dbReference>
<dbReference type="InterPro" id="IPR045074">
    <property type="entry name" value="GST_C_Tau"/>
</dbReference>
<reference evidence="2 3" key="1">
    <citation type="journal article" date="2021" name="BMC Genomics">
        <title>Datura genome reveals duplications of psychoactive alkaloid biosynthetic genes and high mutation rate following tissue culture.</title>
        <authorList>
            <person name="Rajewski A."/>
            <person name="Carter-House D."/>
            <person name="Stajich J."/>
            <person name="Litt A."/>
        </authorList>
    </citation>
    <scope>NUCLEOTIDE SEQUENCE [LARGE SCALE GENOMIC DNA]</scope>
    <source>
        <strain evidence="2">AR-01</strain>
    </source>
</reference>
<feature type="domain" description="GST C-terminal" evidence="1">
    <location>
        <begin position="20"/>
        <end position="140"/>
    </location>
</feature>
<dbReference type="PANTHER" id="PTHR11260:SF686">
    <property type="entry name" value="GLUTATHIONE TRANSFERASE"/>
    <property type="match status" value="1"/>
</dbReference>
<dbReference type="InterPro" id="IPR045073">
    <property type="entry name" value="Omega/Tau-like"/>
</dbReference>
<dbReference type="PANTHER" id="PTHR11260">
    <property type="entry name" value="GLUTATHIONE S-TRANSFERASE, GST, SUPERFAMILY, GST DOMAIN CONTAINING"/>
    <property type="match status" value="1"/>
</dbReference>
<evidence type="ECO:0000313" key="2">
    <source>
        <dbReference type="EMBL" id="MCD9640948.1"/>
    </source>
</evidence>
<dbReference type="PROSITE" id="PS50405">
    <property type="entry name" value="GST_CTER"/>
    <property type="match status" value="1"/>
</dbReference>
<dbReference type="EMBL" id="JACEIK010003248">
    <property type="protein sequence ID" value="MCD9640948.1"/>
    <property type="molecule type" value="Genomic_DNA"/>
</dbReference>
<evidence type="ECO:0000313" key="3">
    <source>
        <dbReference type="Proteomes" id="UP000823775"/>
    </source>
</evidence>
<sequence length="158" mass="18330">MVIVEYIDETFESSSILPKDPHDRALARFWVKFFRDKGSTVGRTFFHESDKAKEEVYELLKVLDNELKDNKKFFVGDKIGFSDIAANFLGLWMGVHEEATGIVLVTKEKYPIFCRWRDEYINCSENKEYLELIAYFITRFQAAAAVTATAPNKLTPHF</sequence>
<protein>
    <recommendedName>
        <fullName evidence="1">GST C-terminal domain-containing protein</fullName>
    </recommendedName>
</protein>
<dbReference type="InterPro" id="IPR004046">
    <property type="entry name" value="GST_C"/>
</dbReference>
<evidence type="ECO:0000259" key="1">
    <source>
        <dbReference type="PROSITE" id="PS50405"/>
    </source>
</evidence>